<evidence type="ECO:0000256" key="1">
    <source>
        <dbReference type="SAM" id="SignalP"/>
    </source>
</evidence>
<feature type="chain" id="PRO_5043450153" evidence="1">
    <location>
        <begin position="19"/>
        <end position="213"/>
    </location>
</feature>
<name>A0AAV3Z1E2_9GAST</name>
<gene>
    <name evidence="2" type="ORF">PoB_001492800</name>
</gene>
<proteinExistence type="predicted"/>
<protein>
    <submittedName>
        <fullName evidence="2">Uncharacterized protein</fullName>
    </submittedName>
</protein>
<sequence length="213" mass="24140">MLWQASSLFLVLVAQAQSQFNFGGHYGNPGYSVLSRCPLAANPCRLRVEMRHSDGSILQSFHSQVCICNGGKSCSSDWSLTNRVIARNLHSATMNVTFDMLFCEDVSPRRVCSDGDIALEVSGSMLIPDQLEHYHCRCIDNRPLYLKERTTVNHRFHHKYVCRSHFQPCTTNSCMSTRSNSLTYNCECPSDKKCEYSILLSPRAQPEVYCTPR</sequence>
<dbReference type="AlphaFoldDB" id="A0AAV3Z1E2"/>
<organism evidence="2 3">
    <name type="scientific">Plakobranchus ocellatus</name>
    <dbReference type="NCBI Taxonomy" id="259542"/>
    <lineage>
        <taxon>Eukaryota</taxon>
        <taxon>Metazoa</taxon>
        <taxon>Spiralia</taxon>
        <taxon>Lophotrochozoa</taxon>
        <taxon>Mollusca</taxon>
        <taxon>Gastropoda</taxon>
        <taxon>Heterobranchia</taxon>
        <taxon>Euthyneura</taxon>
        <taxon>Panpulmonata</taxon>
        <taxon>Sacoglossa</taxon>
        <taxon>Placobranchoidea</taxon>
        <taxon>Plakobranchidae</taxon>
        <taxon>Plakobranchus</taxon>
    </lineage>
</organism>
<accession>A0AAV3Z1E2</accession>
<comment type="caution">
    <text evidence="2">The sequence shown here is derived from an EMBL/GenBank/DDBJ whole genome shotgun (WGS) entry which is preliminary data.</text>
</comment>
<dbReference type="Proteomes" id="UP000735302">
    <property type="component" value="Unassembled WGS sequence"/>
</dbReference>
<keyword evidence="3" id="KW-1185">Reference proteome</keyword>
<evidence type="ECO:0000313" key="2">
    <source>
        <dbReference type="EMBL" id="GFN88422.1"/>
    </source>
</evidence>
<feature type="signal peptide" evidence="1">
    <location>
        <begin position="1"/>
        <end position="18"/>
    </location>
</feature>
<keyword evidence="1" id="KW-0732">Signal</keyword>
<dbReference type="EMBL" id="BLXT01001848">
    <property type="protein sequence ID" value="GFN88422.1"/>
    <property type="molecule type" value="Genomic_DNA"/>
</dbReference>
<reference evidence="2 3" key="1">
    <citation type="journal article" date="2021" name="Elife">
        <title>Chloroplast acquisition without the gene transfer in kleptoplastic sea slugs, Plakobranchus ocellatus.</title>
        <authorList>
            <person name="Maeda T."/>
            <person name="Takahashi S."/>
            <person name="Yoshida T."/>
            <person name="Shimamura S."/>
            <person name="Takaki Y."/>
            <person name="Nagai Y."/>
            <person name="Toyoda A."/>
            <person name="Suzuki Y."/>
            <person name="Arimoto A."/>
            <person name="Ishii H."/>
            <person name="Satoh N."/>
            <person name="Nishiyama T."/>
            <person name="Hasebe M."/>
            <person name="Maruyama T."/>
            <person name="Minagawa J."/>
            <person name="Obokata J."/>
            <person name="Shigenobu S."/>
        </authorList>
    </citation>
    <scope>NUCLEOTIDE SEQUENCE [LARGE SCALE GENOMIC DNA]</scope>
</reference>
<evidence type="ECO:0000313" key="3">
    <source>
        <dbReference type="Proteomes" id="UP000735302"/>
    </source>
</evidence>